<dbReference type="KEGG" id="cmq:B840_02115"/>
<protein>
    <submittedName>
        <fullName evidence="2">Uncharacterized protein</fullName>
    </submittedName>
</protein>
<organism evidence="2 3">
    <name type="scientific">Corynebacterium marinum DSM 44953</name>
    <dbReference type="NCBI Taxonomy" id="1224162"/>
    <lineage>
        <taxon>Bacteria</taxon>
        <taxon>Bacillati</taxon>
        <taxon>Actinomycetota</taxon>
        <taxon>Actinomycetes</taxon>
        <taxon>Mycobacteriales</taxon>
        <taxon>Corynebacteriaceae</taxon>
        <taxon>Corynebacterium</taxon>
    </lineage>
</organism>
<feature type="compositionally biased region" description="Pro residues" evidence="1">
    <location>
        <begin position="281"/>
        <end position="290"/>
    </location>
</feature>
<feature type="compositionally biased region" description="Low complexity" evidence="1">
    <location>
        <begin position="237"/>
        <end position="251"/>
    </location>
</feature>
<feature type="compositionally biased region" description="Pro residues" evidence="1">
    <location>
        <begin position="341"/>
        <end position="361"/>
    </location>
</feature>
<accession>A0A0B6TTG4</accession>
<evidence type="ECO:0000313" key="2">
    <source>
        <dbReference type="EMBL" id="AJK68051.1"/>
    </source>
</evidence>
<dbReference type="HOGENOM" id="CLU_039916_0_0_11"/>
<dbReference type="RefSeq" id="WP_042620754.1">
    <property type="nucleotide sequence ID" value="NZ_CP007790.1"/>
</dbReference>
<feature type="region of interest" description="Disordered" evidence="1">
    <location>
        <begin position="340"/>
        <end position="437"/>
    </location>
</feature>
<feature type="compositionally biased region" description="Pro residues" evidence="1">
    <location>
        <begin position="411"/>
        <end position="423"/>
    </location>
</feature>
<reference evidence="2 3" key="1">
    <citation type="submission" date="2014-05" db="EMBL/GenBank/DDBJ databases">
        <title>Complete genome sequence of Corynebacterium marinum DSM 44953.</title>
        <authorList>
            <person name="Schaffert L."/>
            <person name="Albersmeier A."/>
            <person name="Kalinowski J."/>
            <person name="Ruckert C."/>
        </authorList>
    </citation>
    <scope>NUCLEOTIDE SEQUENCE [LARGE SCALE GENOMIC DNA]</scope>
    <source>
        <strain evidence="2 3">DSM 44953</strain>
    </source>
</reference>
<evidence type="ECO:0000313" key="3">
    <source>
        <dbReference type="Proteomes" id="UP000031928"/>
    </source>
</evidence>
<dbReference type="Proteomes" id="UP000031928">
    <property type="component" value="Chromosome"/>
</dbReference>
<dbReference type="EMBL" id="CP007790">
    <property type="protein sequence ID" value="AJK68051.1"/>
    <property type="molecule type" value="Genomic_DNA"/>
</dbReference>
<dbReference type="STRING" id="1224162.B840_02115"/>
<dbReference type="OrthoDB" id="4411700at2"/>
<gene>
    <name evidence="2" type="ORF">B840_02115</name>
</gene>
<dbReference type="AlphaFoldDB" id="A0A0B6TTG4"/>
<sequence>MPAPLAAAGYRGIVQMLAHASRGSYRGPAVPADVLARVLSSTEGLDSAQLVAHTRAAVGVSSTSGVRGELMDTVFTFLSQAAFGEILGRVADNVSDWFNNRDDSEGIAQGAEDAGEALRDIEDVADSGIEEIVFALRAVITQLCAFLNQVDPVAHPREFTECVAAGAELIDSAGNTILDCCRDRDTAVASCLDEFLARGTTVCEQPASCARTDVVCAGGAPVPAPAPLSAVPPPQVPAQEAPTVPQAVEPAPEVPDSPEPPAPSKKPLEQTTVPQAVEPAPEAPDSPESPAPSKKPLEPPPSETGDAPTADCCGILGLVGAGVALLGIGLVVSALEECAPAPEPAPAPMPEPAPEPPPPPKQNLADVPEPPPPPKQNLADVPEPPPPPKQNLADVPEPPPPPKQNLAPVQTPAPVPAPVPEPQPVSAQGGARKAGEW</sequence>
<evidence type="ECO:0000256" key="1">
    <source>
        <dbReference type="SAM" id="MobiDB-lite"/>
    </source>
</evidence>
<proteinExistence type="predicted"/>
<name>A0A0B6TTG4_9CORY</name>
<feature type="region of interest" description="Disordered" evidence="1">
    <location>
        <begin position="228"/>
        <end position="308"/>
    </location>
</feature>
<feature type="compositionally biased region" description="Pro residues" evidence="1">
    <location>
        <begin position="252"/>
        <end position="264"/>
    </location>
</feature>
<keyword evidence="3" id="KW-1185">Reference proteome</keyword>